<evidence type="ECO:0000313" key="2">
    <source>
        <dbReference type="Proteomes" id="UP000828390"/>
    </source>
</evidence>
<protein>
    <submittedName>
        <fullName evidence="1">Uncharacterized protein</fullName>
    </submittedName>
</protein>
<dbReference type="AlphaFoldDB" id="A0A9D4GQ99"/>
<keyword evidence="2" id="KW-1185">Reference proteome</keyword>
<name>A0A9D4GQ99_DREPO</name>
<proteinExistence type="predicted"/>
<organism evidence="1 2">
    <name type="scientific">Dreissena polymorpha</name>
    <name type="common">Zebra mussel</name>
    <name type="synonym">Mytilus polymorpha</name>
    <dbReference type="NCBI Taxonomy" id="45954"/>
    <lineage>
        <taxon>Eukaryota</taxon>
        <taxon>Metazoa</taxon>
        <taxon>Spiralia</taxon>
        <taxon>Lophotrochozoa</taxon>
        <taxon>Mollusca</taxon>
        <taxon>Bivalvia</taxon>
        <taxon>Autobranchia</taxon>
        <taxon>Heteroconchia</taxon>
        <taxon>Euheterodonta</taxon>
        <taxon>Imparidentia</taxon>
        <taxon>Neoheterodontei</taxon>
        <taxon>Myida</taxon>
        <taxon>Dreissenoidea</taxon>
        <taxon>Dreissenidae</taxon>
        <taxon>Dreissena</taxon>
    </lineage>
</organism>
<reference evidence="1" key="2">
    <citation type="submission" date="2020-11" db="EMBL/GenBank/DDBJ databases">
        <authorList>
            <person name="McCartney M.A."/>
            <person name="Auch B."/>
            <person name="Kono T."/>
            <person name="Mallez S."/>
            <person name="Becker A."/>
            <person name="Gohl D.M."/>
            <person name="Silverstein K.A.T."/>
            <person name="Koren S."/>
            <person name="Bechman K.B."/>
            <person name="Herman A."/>
            <person name="Abrahante J.E."/>
            <person name="Garbe J."/>
        </authorList>
    </citation>
    <scope>NUCLEOTIDE SEQUENCE</scope>
    <source>
        <strain evidence="1">Duluth1</strain>
        <tissue evidence="1">Whole animal</tissue>
    </source>
</reference>
<evidence type="ECO:0000313" key="1">
    <source>
        <dbReference type="EMBL" id="KAH3820977.1"/>
    </source>
</evidence>
<dbReference type="EMBL" id="JAIWYP010000005">
    <property type="protein sequence ID" value="KAH3820977.1"/>
    <property type="molecule type" value="Genomic_DNA"/>
</dbReference>
<reference evidence="1" key="1">
    <citation type="journal article" date="2019" name="bioRxiv">
        <title>The Genome of the Zebra Mussel, Dreissena polymorpha: A Resource for Invasive Species Research.</title>
        <authorList>
            <person name="McCartney M.A."/>
            <person name="Auch B."/>
            <person name="Kono T."/>
            <person name="Mallez S."/>
            <person name="Zhang Y."/>
            <person name="Obille A."/>
            <person name="Becker A."/>
            <person name="Abrahante J.E."/>
            <person name="Garbe J."/>
            <person name="Badalamenti J.P."/>
            <person name="Herman A."/>
            <person name="Mangelson H."/>
            <person name="Liachko I."/>
            <person name="Sullivan S."/>
            <person name="Sone E.D."/>
            <person name="Koren S."/>
            <person name="Silverstein K.A.T."/>
            <person name="Beckman K.B."/>
            <person name="Gohl D.M."/>
        </authorList>
    </citation>
    <scope>NUCLEOTIDE SEQUENCE</scope>
    <source>
        <strain evidence="1">Duluth1</strain>
        <tissue evidence="1">Whole animal</tissue>
    </source>
</reference>
<comment type="caution">
    <text evidence="1">The sequence shown here is derived from an EMBL/GenBank/DDBJ whole genome shotgun (WGS) entry which is preliminary data.</text>
</comment>
<sequence length="79" mass="9019">MMYKIVHHLIAIPIYPHLVSPAITYTRGHCLKYMVPPSRLKLNMCSFFLSTIRLWNSLPSTVVAATTIENFKSRLQSVA</sequence>
<dbReference type="Proteomes" id="UP000828390">
    <property type="component" value="Unassembled WGS sequence"/>
</dbReference>
<gene>
    <name evidence="1" type="ORF">DPMN_122730</name>
</gene>
<accession>A0A9D4GQ99</accession>